<gene>
    <name evidence="2" type="ORF">O181_021670</name>
</gene>
<accession>A0A9Q3CF16</accession>
<feature type="compositionally biased region" description="Basic and acidic residues" evidence="1">
    <location>
        <begin position="85"/>
        <end position="99"/>
    </location>
</feature>
<protein>
    <submittedName>
        <fullName evidence="2">Uncharacterized protein</fullName>
    </submittedName>
</protein>
<reference evidence="2" key="1">
    <citation type="submission" date="2021-03" db="EMBL/GenBank/DDBJ databases">
        <title>Draft genome sequence of rust myrtle Austropuccinia psidii MF-1, a brazilian biotype.</title>
        <authorList>
            <person name="Quecine M.C."/>
            <person name="Pachon D.M.R."/>
            <person name="Bonatelli M.L."/>
            <person name="Correr F.H."/>
            <person name="Franceschini L.M."/>
            <person name="Leite T.F."/>
            <person name="Margarido G.R.A."/>
            <person name="Almeida C.A."/>
            <person name="Ferrarezi J.A."/>
            <person name="Labate C.A."/>
        </authorList>
    </citation>
    <scope>NUCLEOTIDE SEQUENCE</scope>
    <source>
        <strain evidence="2">MF-1</strain>
    </source>
</reference>
<name>A0A9Q3CF16_9BASI</name>
<dbReference type="Proteomes" id="UP000765509">
    <property type="component" value="Unassembled WGS sequence"/>
</dbReference>
<sequence>MVPPEIEAFQHLSLFMKDISIVTGHLSKMMTSNYSFNYSTSCRRGRKPMTRLEAWKKDHSQEEFCNYDKLSLHSTAILRSRSPRTTKELNLKSFQHTDDSTTNTASEDNSRNNIINSSSNTSDDPISKVSITHSSENVRSGLFYTGRTSKADKPPILNDTLVQKTIITSKNSNGPCIDRTKTKVSTIKTNNNPSNNTKLTIHHFVRLLSSDQYETNTNESYISKEQMSRPTTSKASSRIDKIKLATIDTTINKNEEETILNKVVNYIERKIKNQPISTKERVSNILKNITTYIDNKANIYHLLD</sequence>
<feature type="compositionally biased region" description="Low complexity" evidence="1">
    <location>
        <begin position="111"/>
        <end position="124"/>
    </location>
</feature>
<dbReference type="AlphaFoldDB" id="A0A9Q3CF16"/>
<feature type="region of interest" description="Disordered" evidence="1">
    <location>
        <begin position="81"/>
        <end position="130"/>
    </location>
</feature>
<evidence type="ECO:0000313" key="3">
    <source>
        <dbReference type="Proteomes" id="UP000765509"/>
    </source>
</evidence>
<evidence type="ECO:0000256" key="1">
    <source>
        <dbReference type="SAM" id="MobiDB-lite"/>
    </source>
</evidence>
<proteinExistence type="predicted"/>
<keyword evidence="3" id="KW-1185">Reference proteome</keyword>
<comment type="caution">
    <text evidence="2">The sequence shown here is derived from an EMBL/GenBank/DDBJ whole genome shotgun (WGS) entry which is preliminary data.</text>
</comment>
<dbReference type="EMBL" id="AVOT02006587">
    <property type="protein sequence ID" value="MBW0481955.1"/>
    <property type="molecule type" value="Genomic_DNA"/>
</dbReference>
<evidence type="ECO:0000313" key="2">
    <source>
        <dbReference type="EMBL" id="MBW0481955.1"/>
    </source>
</evidence>
<organism evidence="2 3">
    <name type="scientific">Austropuccinia psidii MF-1</name>
    <dbReference type="NCBI Taxonomy" id="1389203"/>
    <lineage>
        <taxon>Eukaryota</taxon>
        <taxon>Fungi</taxon>
        <taxon>Dikarya</taxon>
        <taxon>Basidiomycota</taxon>
        <taxon>Pucciniomycotina</taxon>
        <taxon>Pucciniomycetes</taxon>
        <taxon>Pucciniales</taxon>
        <taxon>Sphaerophragmiaceae</taxon>
        <taxon>Austropuccinia</taxon>
    </lineage>
</organism>